<accession>A0A5Q0UHW5</accession>
<proteinExistence type="predicted"/>
<dbReference type="KEGG" id="ncon:LC1Nh_0583"/>
<protein>
    <submittedName>
        <fullName evidence="1">Uncharacterized protein</fullName>
    </submittedName>
</protein>
<reference evidence="2" key="1">
    <citation type="submission" date="2019-05" db="EMBL/GenBank/DDBJ databases">
        <title>Candidatus Nanohalobium constans, a novel model system to study the DPANN nano-sized archaea: genomic and physiological characterization of a nanoarchaeon co-cultured with its chitinotrophic host.</title>
        <authorList>
            <person name="La Cono V."/>
            <person name="Arcadi E."/>
            <person name="Crisafi F."/>
            <person name="Denaro R."/>
            <person name="La Spada G."/>
            <person name="Messina E."/>
            <person name="Smedile F."/>
            <person name="Toshchakov S.V."/>
            <person name="Shevchenko M.A."/>
            <person name="Golyshin P.N."/>
            <person name="Golyshina O.V."/>
            <person name="Ferrer M."/>
            <person name="Rohde M."/>
            <person name="Mushegian A."/>
            <person name="Sorokin D.Y."/>
            <person name="Giuliano L."/>
            <person name="Yakimov M.M."/>
        </authorList>
    </citation>
    <scope>NUCLEOTIDE SEQUENCE [LARGE SCALE GENOMIC DNA]</scope>
    <source>
        <strain evidence="2">LC1Nh</strain>
    </source>
</reference>
<sequence length="82" mass="9775">MSFEEAKENFEQVSETDDVGEKRFLMYRALENILSQLEKENISDLNGYLYKLSQDFLTSSSTYEKTQKMEKILDYVERKRSD</sequence>
<organism evidence="1 2">
    <name type="scientific">Candidatus Nanohalobium constans</name>
    <dbReference type="NCBI Taxonomy" id="2565781"/>
    <lineage>
        <taxon>Archaea</taxon>
        <taxon>Candidatus Nanohalarchaeota</taxon>
        <taxon>Candidatus Nanohalobia</taxon>
        <taxon>Candidatus Nanohalobiales</taxon>
        <taxon>Candidatus Nanohalobiaceae</taxon>
        <taxon>Candidatus Nanohalobium</taxon>
    </lineage>
</organism>
<evidence type="ECO:0000313" key="2">
    <source>
        <dbReference type="Proteomes" id="UP000377803"/>
    </source>
</evidence>
<dbReference type="Proteomes" id="UP000377803">
    <property type="component" value="Chromosome"/>
</dbReference>
<evidence type="ECO:0000313" key="1">
    <source>
        <dbReference type="EMBL" id="QGA80479.1"/>
    </source>
</evidence>
<gene>
    <name evidence="1" type="ORF">LC1Nh_0583</name>
</gene>
<name>A0A5Q0UHW5_9ARCH</name>
<dbReference type="AlphaFoldDB" id="A0A5Q0UHW5"/>
<dbReference type="EMBL" id="CP040089">
    <property type="protein sequence ID" value="QGA80479.1"/>
    <property type="molecule type" value="Genomic_DNA"/>
</dbReference>
<keyword evidence="2" id="KW-1185">Reference proteome</keyword>
<dbReference type="GeneID" id="42364968"/>
<dbReference type="RefSeq" id="WP_153550219.1">
    <property type="nucleotide sequence ID" value="NZ_CP040089.1"/>
</dbReference>